<protein>
    <submittedName>
        <fullName evidence="2">NTP transferase domain-containing protein</fullName>
    </submittedName>
</protein>
<evidence type="ECO:0000313" key="2">
    <source>
        <dbReference type="EMBL" id="MFN2974332.1"/>
    </source>
</evidence>
<dbReference type="PANTHER" id="PTHR43777">
    <property type="entry name" value="MOLYBDENUM COFACTOR CYTIDYLYLTRANSFERASE"/>
    <property type="match status" value="1"/>
</dbReference>
<evidence type="ECO:0000313" key="3">
    <source>
        <dbReference type="Proteomes" id="UP001634747"/>
    </source>
</evidence>
<dbReference type="InterPro" id="IPR029044">
    <property type="entry name" value="Nucleotide-diphossugar_trans"/>
</dbReference>
<accession>A0ABW9KGV5</accession>
<proteinExistence type="predicted"/>
<dbReference type="Pfam" id="PF12804">
    <property type="entry name" value="NTP_transf_3"/>
    <property type="match status" value="1"/>
</dbReference>
<feature type="domain" description="MobA-like NTP transferase" evidence="1">
    <location>
        <begin position="21"/>
        <end position="181"/>
    </location>
</feature>
<comment type="caution">
    <text evidence="2">The sequence shown here is derived from an EMBL/GenBank/DDBJ whole genome shotgun (WGS) entry which is preliminary data.</text>
</comment>
<gene>
    <name evidence="2" type="ORF">ACK2TP_01015</name>
</gene>
<dbReference type="RefSeq" id="WP_263414101.1">
    <property type="nucleotide sequence ID" value="NZ_BAABBH010000001.1"/>
</dbReference>
<dbReference type="InterPro" id="IPR025877">
    <property type="entry name" value="MobA-like_NTP_Trfase"/>
</dbReference>
<dbReference type="CDD" id="cd04182">
    <property type="entry name" value="GT_2_like_f"/>
    <property type="match status" value="1"/>
</dbReference>
<name>A0ABW9KGV5_9BACT</name>
<dbReference type="PANTHER" id="PTHR43777:SF1">
    <property type="entry name" value="MOLYBDENUM COFACTOR CYTIDYLYLTRANSFERASE"/>
    <property type="match status" value="1"/>
</dbReference>
<keyword evidence="2" id="KW-0808">Transferase</keyword>
<reference evidence="2 3" key="1">
    <citation type="submission" date="2024-12" db="EMBL/GenBank/DDBJ databases">
        <authorList>
            <person name="Lee Y."/>
        </authorList>
    </citation>
    <scope>NUCLEOTIDE SEQUENCE [LARGE SCALE GENOMIC DNA]</scope>
    <source>
        <strain evidence="2 3">03SUJ4</strain>
    </source>
</reference>
<dbReference type="Proteomes" id="UP001634747">
    <property type="component" value="Unassembled WGS sequence"/>
</dbReference>
<evidence type="ECO:0000259" key="1">
    <source>
        <dbReference type="Pfam" id="PF12804"/>
    </source>
</evidence>
<dbReference type="EMBL" id="JBJYXY010000001">
    <property type="protein sequence ID" value="MFN2974332.1"/>
    <property type="molecule type" value="Genomic_DNA"/>
</dbReference>
<dbReference type="Gene3D" id="3.90.550.10">
    <property type="entry name" value="Spore Coat Polysaccharide Biosynthesis Protein SpsA, Chain A"/>
    <property type="match status" value="1"/>
</dbReference>
<dbReference type="SUPFAM" id="SSF53448">
    <property type="entry name" value="Nucleotide-diphospho-sugar transferases"/>
    <property type="match status" value="1"/>
</dbReference>
<sequence>MAADAGARGEELNEGRRHLGALILAAGASTRLGQPKQMVRWNGETLVERAVRIAREAGAETVLVVLGAHHEQIFPILQPYQPELRILLNQRWAEGMGTSIALGAAVAERHSVDDLLVLTCDQVAVTAQHLRDLVAASHREHVVASTYAGRRGVPALFPEFSFHALQRLSGDRGARDLLQHEDVVHLPLPGGELDIDTPEDLEQLTAPGVSEPDTRAILGP</sequence>
<organism evidence="2 3">
    <name type="scientific">Terriglobus aquaticus</name>
    <dbReference type="NCBI Taxonomy" id="940139"/>
    <lineage>
        <taxon>Bacteria</taxon>
        <taxon>Pseudomonadati</taxon>
        <taxon>Acidobacteriota</taxon>
        <taxon>Terriglobia</taxon>
        <taxon>Terriglobales</taxon>
        <taxon>Acidobacteriaceae</taxon>
        <taxon>Terriglobus</taxon>
    </lineage>
</organism>
<dbReference type="GO" id="GO:0016740">
    <property type="term" value="F:transferase activity"/>
    <property type="evidence" value="ECO:0007669"/>
    <property type="project" value="UniProtKB-KW"/>
</dbReference>
<keyword evidence="3" id="KW-1185">Reference proteome</keyword>